<protein>
    <submittedName>
        <fullName evidence="3">Uncharacterized protein</fullName>
    </submittedName>
</protein>
<comment type="caution">
    <text evidence="3">The sequence shown here is derived from an EMBL/GenBank/DDBJ whole genome shotgun (WGS) entry which is preliminary data.</text>
</comment>
<name>A0A8G1XCP9_9ACTN</name>
<keyword evidence="2" id="KW-1133">Transmembrane helix</keyword>
<organism evidence="3 4">
    <name type="scientific">Kitasatospora cineracea</name>
    <dbReference type="NCBI Taxonomy" id="88074"/>
    <lineage>
        <taxon>Bacteria</taxon>
        <taxon>Bacillati</taxon>
        <taxon>Actinomycetota</taxon>
        <taxon>Actinomycetes</taxon>
        <taxon>Kitasatosporales</taxon>
        <taxon>Streptomycetaceae</taxon>
        <taxon>Kitasatospora</taxon>
    </lineage>
</organism>
<keyword evidence="2" id="KW-0472">Membrane</keyword>
<feature type="transmembrane region" description="Helical" evidence="2">
    <location>
        <begin position="206"/>
        <end position="227"/>
    </location>
</feature>
<feature type="transmembrane region" description="Helical" evidence="2">
    <location>
        <begin position="96"/>
        <end position="119"/>
    </location>
</feature>
<feature type="transmembrane region" description="Helical" evidence="2">
    <location>
        <begin position="27"/>
        <end position="48"/>
    </location>
</feature>
<reference evidence="3 4" key="1">
    <citation type="submission" date="2018-11" db="EMBL/GenBank/DDBJ databases">
        <title>Sequencing the genomes of 1000 actinobacteria strains.</title>
        <authorList>
            <person name="Klenk H.-P."/>
        </authorList>
    </citation>
    <scope>NUCLEOTIDE SEQUENCE [LARGE SCALE GENOMIC DNA]</scope>
    <source>
        <strain evidence="3 4">DSM 44780</strain>
    </source>
</reference>
<evidence type="ECO:0000256" key="2">
    <source>
        <dbReference type="SAM" id="Phobius"/>
    </source>
</evidence>
<accession>A0A8G1XCP9</accession>
<feature type="transmembrane region" description="Helical" evidence="2">
    <location>
        <begin position="54"/>
        <end position="75"/>
    </location>
</feature>
<feature type="region of interest" description="Disordered" evidence="1">
    <location>
        <begin position="239"/>
        <end position="286"/>
    </location>
</feature>
<feature type="compositionally biased region" description="Gly residues" evidence="1">
    <location>
        <begin position="241"/>
        <end position="267"/>
    </location>
</feature>
<dbReference type="AlphaFoldDB" id="A0A8G1XCP9"/>
<evidence type="ECO:0000313" key="3">
    <source>
        <dbReference type="EMBL" id="ROR37894.1"/>
    </source>
</evidence>
<keyword evidence="2" id="KW-0812">Transmembrane</keyword>
<evidence type="ECO:0000313" key="4">
    <source>
        <dbReference type="Proteomes" id="UP000267408"/>
    </source>
</evidence>
<feature type="transmembrane region" description="Helical" evidence="2">
    <location>
        <begin position="139"/>
        <end position="162"/>
    </location>
</feature>
<feature type="transmembrane region" description="Helical" evidence="2">
    <location>
        <begin position="174"/>
        <end position="194"/>
    </location>
</feature>
<sequence length="286" mass="28964">MIIEGARPGGASWWGIFAERAVARGPLVLLVAAVGAVLQLAAGVLVAGLVPAFWMLRLLSVAVATLLVSFEYGVALRLLAFRPGLGFALRVPPRQLGLMAGWSVLLSVPTLVDLCAAFRPELYFDLLRGPLRWPLLALGAFGGVLAAALPAAVFVAGGGLRASWRLLSSGWATALRLCAIALFGCVAGLLVQQWSVEALWRSRSVAAAFAVDALAAPVHLLVLLLLFATYRRSPAAVGPDGPAGGSAGGSGGGPEDGSAGGSDGGSESGTAGAGSAYPPVDAAFGR</sequence>
<dbReference type="OrthoDB" id="3874302at2"/>
<dbReference type="EMBL" id="RJVJ01000002">
    <property type="protein sequence ID" value="ROR37894.1"/>
    <property type="molecule type" value="Genomic_DNA"/>
</dbReference>
<dbReference type="RefSeq" id="WP_123562118.1">
    <property type="nucleotide sequence ID" value="NZ_RJVJ01000002.1"/>
</dbReference>
<gene>
    <name evidence="3" type="ORF">EDD39_6052</name>
</gene>
<evidence type="ECO:0000256" key="1">
    <source>
        <dbReference type="SAM" id="MobiDB-lite"/>
    </source>
</evidence>
<dbReference type="Proteomes" id="UP000267408">
    <property type="component" value="Unassembled WGS sequence"/>
</dbReference>
<proteinExistence type="predicted"/>